<evidence type="ECO:0000313" key="1">
    <source>
        <dbReference type="EMBL" id="ARF11247.1"/>
    </source>
</evidence>
<dbReference type="EMBL" id="KY684108">
    <property type="protein sequence ID" value="ARF11247.1"/>
    <property type="molecule type" value="Genomic_DNA"/>
</dbReference>
<organism evidence="1">
    <name type="scientific">Klosneuvirus KNV1</name>
    <dbReference type="NCBI Taxonomy" id="1977640"/>
    <lineage>
        <taxon>Viruses</taxon>
        <taxon>Varidnaviria</taxon>
        <taxon>Bamfordvirae</taxon>
        <taxon>Nucleocytoviricota</taxon>
        <taxon>Megaviricetes</taxon>
        <taxon>Imitervirales</taxon>
        <taxon>Mimiviridae</taxon>
        <taxon>Klosneuvirinae</taxon>
        <taxon>Klosneuvirus</taxon>
    </lineage>
</organism>
<accession>A0A1V0SHQ3</accession>
<gene>
    <name evidence="1" type="ORF">Klosneuvirus_1_104</name>
</gene>
<proteinExistence type="predicted"/>
<protein>
    <submittedName>
        <fullName evidence="1">Uncharacterized protein</fullName>
    </submittedName>
</protein>
<sequence>MEEIEFEKLQDNTPEEIAEKIFTNDPKPPFTFQIIAEGETADFPYIFEILITILMEGLEILTGDLSKAELDNFSEDHLTCLAPWFKSLGFKLKIEECHEDDKWDYEKYYCRIVLNYKGDAPLFQIKPINKNYHFLINGNGNVNEENNNKKNLKDLYAILNLNQKIYKISFDFHYPEIYDPPKNMVL</sequence>
<reference evidence="1" key="1">
    <citation type="journal article" date="2017" name="Science">
        <title>Giant viruses with an expanded complement of translation system components.</title>
        <authorList>
            <person name="Schulz F."/>
            <person name="Yutin N."/>
            <person name="Ivanova N.N."/>
            <person name="Ortega D.R."/>
            <person name="Lee T.K."/>
            <person name="Vierheilig J."/>
            <person name="Daims H."/>
            <person name="Horn M."/>
            <person name="Wagner M."/>
            <person name="Jensen G.J."/>
            <person name="Kyrpides N.C."/>
            <person name="Koonin E.V."/>
            <person name="Woyke T."/>
        </authorList>
    </citation>
    <scope>NUCLEOTIDE SEQUENCE</scope>
    <source>
        <strain evidence="1">KNV1</strain>
    </source>
</reference>
<name>A0A1V0SHQ3_9VIRU</name>